<dbReference type="EMBL" id="JBHSDY010000002">
    <property type="protein sequence ID" value="MFC4297387.1"/>
    <property type="molecule type" value="Genomic_DNA"/>
</dbReference>
<keyword evidence="1" id="KW-0998">Cell outer membrane</keyword>
<accession>A0ABV8RVW7</accession>
<organism evidence="3 4">
    <name type="scientific">Castellaniella hirudinis</name>
    <dbReference type="NCBI Taxonomy" id="1144617"/>
    <lineage>
        <taxon>Bacteria</taxon>
        <taxon>Pseudomonadati</taxon>
        <taxon>Pseudomonadota</taxon>
        <taxon>Betaproteobacteria</taxon>
        <taxon>Burkholderiales</taxon>
        <taxon>Alcaligenaceae</taxon>
        <taxon>Castellaniella</taxon>
    </lineage>
</organism>
<dbReference type="InterPro" id="IPR007543">
    <property type="entry name" value="LptD_C"/>
</dbReference>
<evidence type="ECO:0000313" key="3">
    <source>
        <dbReference type="EMBL" id="MFC4297387.1"/>
    </source>
</evidence>
<evidence type="ECO:0000259" key="2">
    <source>
        <dbReference type="Pfam" id="PF04453"/>
    </source>
</evidence>
<dbReference type="RefSeq" id="WP_376811934.1">
    <property type="nucleotide sequence ID" value="NZ_JBHSDY010000002.1"/>
</dbReference>
<evidence type="ECO:0000313" key="4">
    <source>
        <dbReference type="Proteomes" id="UP001595756"/>
    </source>
</evidence>
<feature type="domain" description="LptD C-terminal" evidence="2">
    <location>
        <begin position="291"/>
        <end position="696"/>
    </location>
</feature>
<protein>
    <recommendedName>
        <fullName evidence="1">LPS-assembly protein LptD</fullName>
    </recommendedName>
</protein>
<dbReference type="PANTHER" id="PTHR30189:SF1">
    <property type="entry name" value="LPS-ASSEMBLY PROTEIN LPTD"/>
    <property type="match status" value="1"/>
</dbReference>
<proteinExistence type="inferred from homology"/>
<dbReference type="Proteomes" id="UP001595756">
    <property type="component" value="Unassembled WGS sequence"/>
</dbReference>
<comment type="subunit">
    <text evidence="1">Component of the lipopolysaccharide transport and assembly complex. Interacts with LptE and LptA.</text>
</comment>
<sequence length="790" mass="88585" precursor="true">MAHWIGRIIFLGLCLSAPVLAAQPAAPDAGGGMRMVGSLRLHPGLKDDALPSFLIGDDIKRDADGRVILQGNAQVRRLDAVIKGDRIDYLQSTGEADVRGNGLIVRDGNIVRGPHLRYNVNTEQGLVEQPRFWLGGKGGAGRAEEADIISRQHMRLKDMRYSGWTGPDPAWYIDSSRVDLYLDENEGVARNGVLYFKGAPILYSPYLTFPLGKDRKSGFLLPTYGTSSNGGIELTTPYYLNLAPDYDATLFPRYLSKRGLLLGTEFRHLSADSHSELFGTYIMRDQQTGDKRWMYSVQHTHTLGKGFSAYLDARKVSDDNYFRDFSSFGLTDAAITYMPSQALLSWSDSRYLSGSLQFYRYQTLQDSTGSFLAPPYDMLPQLTFTAQRYGWHGLDVVSENTATRFIAPIYHGDAFPDRSGKRLMPNGTRLTSYTSIARPFVLPGAYLTPKVGLHMSQYETEWFASTPGMEQFAGRPTSQSRVLPITSVDAGLTFERNASLFGNAAIQTLEPRLYYLYVPYRDQSNLPVFDTGLATFNYQQAFDENIFSGGWDRISNANQLTAGLTSRWLDADTGFERLSLSFAQRFYFDKQKVTLSSETPRNGTQSDYLVGAKAALTDQFSVYFDGQFDYDTQRRNRLSSGVRWTPKRLATVSLSYRYERDVNSYADPYGVLPAGTVPESREQVSLSGQWPLSRRWYGVGRYDYSLAEKRSTQSIMGLEYRGDGGWAARVVMQRYAVSAQKTNTAMFLQLELTGLGSLGTDPMSLLTDRVIGYRPVTPPTPEKTVFERYE</sequence>
<keyword evidence="1" id="KW-0472">Membrane</keyword>
<feature type="signal peptide" evidence="1">
    <location>
        <begin position="1"/>
        <end position="21"/>
    </location>
</feature>
<name>A0ABV8RVW7_9BURK</name>
<comment type="caution">
    <text evidence="3">The sequence shown here is derived from an EMBL/GenBank/DDBJ whole genome shotgun (WGS) entry which is preliminary data.</text>
</comment>
<dbReference type="InterPro" id="IPR050218">
    <property type="entry name" value="LptD"/>
</dbReference>
<gene>
    <name evidence="1" type="primary">lptD</name>
    <name evidence="3" type="ORF">ACFO0J_04950</name>
</gene>
<comment type="caution">
    <text evidence="1">Lacks conserved residue(s) required for the propagation of feature annotation.</text>
</comment>
<comment type="function">
    <text evidence="1">Together with LptE, is involved in the assembly of lipopolysaccharide (LPS) at the surface of the outer membrane.</text>
</comment>
<dbReference type="Gene3D" id="2.60.450.10">
    <property type="entry name" value="Lipopolysaccharide (LPS) transport protein A like domain"/>
    <property type="match status" value="1"/>
</dbReference>
<keyword evidence="1" id="KW-0732">Signal</keyword>
<feature type="chain" id="PRO_5044912608" description="LPS-assembly protein LptD" evidence="1">
    <location>
        <begin position="22"/>
        <end position="790"/>
    </location>
</feature>
<comment type="subcellular location">
    <subcellularLocation>
        <location evidence="1">Cell outer membrane</location>
    </subcellularLocation>
</comment>
<dbReference type="PANTHER" id="PTHR30189">
    <property type="entry name" value="LPS-ASSEMBLY PROTEIN"/>
    <property type="match status" value="1"/>
</dbReference>
<keyword evidence="4" id="KW-1185">Reference proteome</keyword>
<dbReference type="HAMAP" id="MF_01411">
    <property type="entry name" value="LPS_assembly_LptD"/>
    <property type="match status" value="1"/>
</dbReference>
<dbReference type="InterPro" id="IPR020889">
    <property type="entry name" value="LipoPS_assembly_LptD"/>
</dbReference>
<dbReference type="Pfam" id="PF04453">
    <property type="entry name" value="LptD"/>
    <property type="match status" value="1"/>
</dbReference>
<evidence type="ECO:0000256" key="1">
    <source>
        <dbReference type="HAMAP-Rule" id="MF_01411"/>
    </source>
</evidence>
<reference evidence="4" key="1">
    <citation type="journal article" date="2019" name="Int. J. Syst. Evol. Microbiol.">
        <title>The Global Catalogue of Microorganisms (GCM) 10K type strain sequencing project: providing services to taxonomists for standard genome sequencing and annotation.</title>
        <authorList>
            <consortium name="The Broad Institute Genomics Platform"/>
            <consortium name="The Broad Institute Genome Sequencing Center for Infectious Disease"/>
            <person name="Wu L."/>
            <person name="Ma J."/>
        </authorList>
    </citation>
    <scope>NUCLEOTIDE SEQUENCE [LARGE SCALE GENOMIC DNA]</scope>
    <source>
        <strain evidence="4">CGMCC 1.19029</strain>
    </source>
</reference>
<comment type="similarity">
    <text evidence="1">Belongs to the LptD family.</text>
</comment>